<reference evidence="1 2" key="1">
    <citation type="submission" date="2020-01" db="EMBL/GenBank/DDBJ databases">
        <title>Complete genome sequence of Chitinophaga sp. H33E-04 isolated from quinoa roots.</title>
        <authorList>
            <person name="Weon H.-Y."/>
            <person name="Lee S.A."/>
        </authorList>
    </citation>
    <scope>NUCLEOTIDE SEQUENCE [LARGE SCALE GENOMIC DNA]</scope>
    <source>
        <strain evidence="1 2">H33E-04</strain>
    </source>
</reference>
<dbReference type="SUPFAM" id="SSF55729">
    <property type="entry name" value="Acyl-CoA N-acyltransferases (Nat)"/>
    <property type="match status" value="1"/>
</dbReference>
<dbReference type="KEGG" id="chih:GWR21_14645"/>
<dbReference type="RefSeq" id="WP_162332473.1">
    <property type="nucleotide sequence ID" value="NZ_CP048113.1"/>
</dbReference>
<dbReference type="AlphaFoldDB" id="A0A6B9ZEJ4"/>
<dbReference type="PANTHER" id="PTHR41368:SF1">
    <property type="entry name" value="PROTEIN YGHO"/>
    <property type="match status" value="1"/>
</dbReference>
<evidence type="ECO:0008006" key="3">
    <source>
        <dbReference type="Google" id="ProtNLM"/>
    </source>
</evidence>
<accession>A0A6B9ZEJ4</accession>
<sequence length="389" mass="45594">MELVIVNNEKTARQFIDVHVQLNKNVPGWIRPLDKDIDLVFNPEKNKAYRQGECVRWILKDDKGKLIGRIAAFVNKKYKSKGDKQPTGGVGFFDCINDQKTANFLFDTAREWLRERGMGAMDGPINFGERDRWWGLLVEGFHEPLYGMNFNPPYYQQLLENYGFQPFFHQICYAMSVDTQLQPKFYERHAAIAKDPDYRAEYIDKKNLDKYAGDFTFIYNKAWAGHDGGKDITKQQALAIFKQMSAVMDEKIVWFAYYKNEPIGCWLNIPELNQLFKHMNGKFGILQKLLFLFLKLRKKNNKFTGIVFGVIPEFQGKGVDSYIIIEAAKIIQKKLAYKEYELQWIGDFNPKMINIAESLGTYISRRLTTYRYLFDRNQPYERHPILGVR</sequence>
<dbReference type="Proteomes" id="UP000476411">
    <property type="component" value="Chromosome"/>
</dbReference>
<dbReference type="EMBL" id="CP048113">
    <property type="protein sequence ID" value="QHS60788.1"/>
    <property type="molecule type" value="Genomic_DNA"/>
</dbReference>
<dbReference type="InterPro" id="IPR039968">
    <property type="entry name" value="BcerS-like"/>
</dbReference>
<evidence type="ECO:0000313" key="2">
    <source>
        <dbReference type="Proteomes" id="UP000476411"/>
    </source>
</evidence>
<protein>
    <recommendedName>
        <fullName evidence="3">N-acetyltransferase</fullName>
    </recommendedName>
</protein>
<dbReference type="InterPro" id="IPR016181">
    <property type="entry name" value="Acyl_CoA_acyltransferase"/>
</dbReference>
<proteinExistence type="predicted"/>
<evidence type="ECO:0000313" key="1">
    <source>
        <dbReference type="EMBL" id="QHS60788.1"/>
    </source>
</evidence>
<organism evidence="1 2">
    <name type="scientific">Chitinophaga agri</name>
    <dbReference type="NCBI Taxonomy" id="2703787"/>
    <lineage>
        <taxon>Bacteria</taxon>
        <taxon>Pseudomonadati</taxon>
        <taxon>Bacteroidota</taxon>
        <taxon>Chitinophagia</taxon>
        <taxon>Chitinophagales</taxon>
        <taxon>Chitinophagaceae</taxon>
        <taxon>Chitinophaga</taxon>
    </lineage>
</organism>
<dbReference type="PANTHER" id="PTHR41368">
    <property type="entry name" value="PROTEIN YGHO"/>
    <property type="match status" value="1"/>
</dbReference>
<gene>
    <name evidence="1" type="ORF">GWR21_14645</name>
</gene>
<name>A0A6B9ZEJ4_9BACT</name>
<keyword evidence="2" id="KW-1185">Reference proteome</keyword>